<keyword evidence="2" id="KW-1185">Reference proteome</keyword>
<evidence type="ECO:0000313" key="1">
    <source>
        <dbReference type="EMBL" id="KAI3828308.1"/>
    </source>
</evidence>
<comment type="caution">
    <text evidence="1">The sequence shown here is derived from an EMBL/GenBank/DDBJ whole genome shotgun (WGS) entry which is preliminary data.</text>
</comment>
<evidence type="ECO:0000313" key="2">
    <source>
        <dbReference type="Proteomes" id="UP001056120"/>
    </source>
</evidence>
<organism evidence="1 2">
    <name type="scientific">Smallanthus sonchifolius</name>
    <dbReference type="NCBI Taxonomy" id="185202"/>
    <lineage>
        <taxon>Eukaryota</taxon>
        <taxon>Viridiplantae</taxon>
        <taxon>Streptophyta</taxon>
        <taxon>Embryophyta</taxon>
        <taxon>Tracheophyta</taxon>
        <taxon>Spermatophyta</taxon>
        <taxon>Magnoliopsida</taxon>
        <taxon>eudicotyledons</taxon>
        <taxon>Gunneridae</taxon>
        <taxon>Pentapetalae</taxon>
        <taxon>asterids</taxon>
        <taxon>campanulids</taxon>
        <taxon>Asterales</taxon>
        <taxon>Asteraceae</taxon>
        <taxon>Asteroideae</taxon>
        <taxon>Heliantheae alliance</taxon>
        <taxon>Millerieae</taxon>
        <taxon>Smallanthus</taxon>
    </lineage>
</organism>
<name>A0ACB9K7W4_9ASTR</name>
<dbReference type="EMBL" id="CM042018">
    <property type="protein sequence ID" value="KAI3828308.1"/>
    <property type="molecule type" value="Genomic_DNA"/>
</dbReference>
<reference evidence="1 2" key="2">
    <citation type="journal article" date="2022" name="Mol. Ecol. Resour.">
        <title>The genomes of chicory, endive, great burdock and yacon provide insights into Asteraceae paleo-polyploidization history and plant inulin production.</title>
        <authorList>
            <person name="Fan W."/>
            <person name="Wang S."/>
            <person name="Wang H."/>
            <person name="Wang A."/>
            <person name="Jiang F."/>
            <person name="Liu H."/>
            <person name="Zhao H."/>
            <person name="Xu D."/>
            <person name="Zhang Y."/>
        </authorList>
    </citation>
    <scope>NUCLEOTIDE SEQUENCE [LARGE SCALE GENOMIC DNA]</scope>
    <source>
        <strain evidence="2">cv. Yunnan</strain>
        <tissue evidence="1">Leaves</tissue>
    </source>
</reference>
<reference evidence="2" key="1">
    <citation type="journal article" date="2022" name="Mol. Ecol. Resour.">
        <title>The genomes of chicory, endive, great burdock and yacon provide insights into Asteraceae palaeo-polyploidization history and plant inulin production.</title>
        <authorList>
            <person name="Fan W."/>
            <person name="Wang S."/>
            <person name="Wang H."/>
            <person name="Wang A."/>
            <person name="Jiang F."/>
            <person name="Liu H."/>
            <person name="Zhao H."/>
            <person name="Xu D."/>
            <person name="Zhang Y."/>
        </authorList>
    </citation>
    <scope>NUCLEOTIDE SEQUENCE [LARGE SCALE GENOMIC DNA]</scope>
    <source>
        <strain evidence="2">cv. Yunnan</strain>
    </source>
</reference>
<accession>A0ACB9K7W4</accession>
<gene>
    <name evidence="1" type="ORF">L1987_02408</name>
</gene>
<proteinExistence type="predicted"/>
<protein>
    <submittedName>
        <fullName evidence="1">Uncharacterized protein</fullName>
    </submittedName>
</protein>
<dbReference type="Proteomes" id="UP001056120">
    <property type="component" value="Linkage Group LG01"/>
</dbReference>
<sequence>MGISLSKGKTPPPPAAADHDHQPKPDQLPRAGSILGERHMDVNREFKISKRIGSGKFAVTYICKEKSTGKKYACKKIPKKKLVTDSQKEDLKREVRIMEHLRGQRNVVELKRTYEDNKHVHLVMEYCEGGELYAKMKSNGRYSEKVAAQILSSIMKVVYSLHFMGKPNQEKVGTAFYVAPEGRRPLMVKSCFDPTTKITENDDKIFEAVLKAEPDMENHPWPSISPKAKKLVKDMLSVDPTKRPTASTVLDDQWLYENGVATKDPVDGIFVEKMKHFRAMNKFKKLALKILTEMVPEKELEGLQAMFRNLASKEQKVSREELEKSLFRMGSNLGPEDAKADTDGDGYIDYDEFKTSMMNFRKQHKEDHLRKAFQHFDKDSNGRISKEELKSALEGYEMGDEATIEEIISEVDKNDVSLLDGEINYEEFCAMIRS</sequence>